<sequence length="172" mass="18275">MFRRREKAPPAQDAPPAPAEVFLGLRSQVMNLDPDEIGLGPATGSSGAWGCLVETGYPHGTASLVCLRDGTTSLYTSSGFGIIGGGGHDAVRHENARLLAVLGEHLPEMTPSTDQSLPLEGRTVIRALTTDGPRLFEESERVLGEGRSALSPVFHAAHAVITQLRLIEQQGR</sequence>
<organism evidence="1 2">
    <name type="scientific">Oryzihumus leptocrescens</name>
    <dbReference type="NCBI Taxonomy" id="297536"/>
    <lineage>
        <taxon>Bacteria</taxon>
        <taxon>Bacillati</taxon>
        <taxon>Actinomycetota</taxon>
        <taxon>Actinomycetes</taxon>
        <taxon>Micrococcales</taxon>
        <taxon>Intrasporangiaceae</taxon>
        <taxon>Oryzihumus</taxon>
    </lineage>
</organism>
<evidence type="ECO:0000313" key="2">
    <source>
        <dbReference type="Proteomes" id="UP000319514"/>
    </source>
</evidence>
<gene>
    <name evidence="1" type="ORF">FB474_1411</name>
</gene>
<dbReference type="RefSeq" id="WP_141787981.1">
    <property type="nucleotide sequence ID" value="NZ_BAAAKX010000005.1"/>
</dbReference>
<protein>
    <submittedName>
        <fullName evidence="1">Uncharacterized protein</fullName>
    </submittedName>
</protein>
<dbReference type="EMBL" id="VFOQ01000001">
    <property type="protein sequence ID" value="TQL60035.1"/>
    <property type="molecule type" value="Genomic_DNA"/>
</dbReference>
<accession>A0A542ZI72</accession>
<dbReference type="OrthoDB" id="3746378at2"/>
<evidence type="ECO:0000313" key="1">
    <source>
        <dbReference type="EMBL" id="TQL60035.1"/>
    </source>
</evidence>
<name>A0A542ZI72_9MICO</name>
<dbReference type="Proteomes" id="UP000319514">
    <property type="component" value="Unassembled WGS sequence"/>
</dbReference>
<reference evidence="1 2" key="1">
    <citation type="submission" date="2019-06" db="EMBL/GenBank/DDBJ databases">
        <title>Sequencing the genomes of 1000 actinobacteria strains.</title>
        <authorList>
            <person name="Klenk H.-P."/>
        </authorList>
    </citation>
    <scope>NUCLEOTIDE SEQUENCE [LARGE SCALE GENOMIC DNA]</scope>
    <source>
        <strain evidence="1 2">DSM 18082</strain>
    </source>
</reference>
<keyword evidence="2" id="KW-1185">Reference proteome</keyword>
<dbReference type="AlphaFoldDB" id="A0A542ZI72"/>
<proteinExistence type="predicted"/>
<comment type="caution">
    <text evidence="1">The sequence shown here is derived from an EMBL/GenBank/DDBJ whole genome shotgun (WGS) entry which is preliminary data.</text>
</comment>